<proteinExistence type="predicted"/>
<evidence type="ECO:0000313" key="3">
    <source>
        <dbReference type="Proteomes" id="UP000187367"/>
    </source>
</evidence>
<reference evidence="2 3" key="1">
    <citation type="submission" date="2017-01" db="EMBL/GenBank/DDBJ databases">
        <title>Bacillus phylogenomics.</title>
        <authorList>
            <person name="Dunlap C."/>
        </authorList>
    </citation>
    <scope>NUCLEOTIDE SEQUENCE [LARGE SCALE GENOMIC DNA]</scope>
    <source>
        <strain evidence="2 3">NRRL B-41282</strain>
    </source>
</reference>
<sequence>MAGMNRQKEQQISRMAKWVKEKLAHEGTGHDWLHISRVRSLSLVIAKEEGADLFITEAAALVHDLIDEKLSEKHRVPLRELASRFSEWNVERKAAEKILGIITRMSFRDREKYKDTELSKEGMAVQDADRLDAIGAVGIARAFMYAGAKGHLLYDEEASEKNIPSAASHFDEKLLHLKDLMNTQTGRTLAEKRHDLMLTFLNELKNECSMTGKRPL</sequence>
<dbReference type="SMART" id="SM00471">
    <property type="entry name" value="HDc"/>
    <property type="match status" value="1"/>
</dbReference>
<dbReference type="PANTHER" id="PTHR33594:SF1">
    <property type="entry name" value="HD_PDEASE DOMAIN-CONTAINING PROTEIN"/>
    <property type="match status" value="1"/>
</dbReference>
<gene>
    <name evidence="2" type="ORF">BW143_20370</name>
</gene>
<dbReference type="InterPro" id="IPR006674">
    <property type="entry name" value="HD_domain"/>
</dbReference>
<dbReference type="Pfam" id="PF01966">
    <property type="entry name" value="HD"/>
    <property type="match status" value="1"/>
</dbReference>
<dbReference type="SUPFAM" id="SSF109604">
    <property type="entry name" value="HD-domain/PDEase-like"/>
    <property type="match status" value="1"/>
</dbReference>
<dbReference type="Gene3D" id="1.20.58.1910">
    <property type="match status" value="1"/>
</dbReference>
<dbReference type="EMBL" id="MTJL01000047">
    <property type="protein sequence ID" value="OMH99366.1"/>
    <property type="molecule type" value="Genomic_DNA"/>
</dbReference>
<evidence type="ECO:0000313" key="2">
    <source>
        <dbReference type="EMBL" id="OMH99366.1"/>
    </source>
</evidence>
<accession>A0A1R1RLU8</accession>
<evidence type="ECO:0000259" key="1">
    <source>
        <dbReference type="SMART" id="SM00471"/>
    </source>
</evidence>
<dbReference type="InterPro" id="IPR003607">
    <property type="entry name" value="HD/PDEase_dom"/>
</dbReference>
<comment type="caution">
    <text evidence="2">The sequence shown here is derived from an EMBL/GenBank/DDBJ whole genome shotgun (WGS) entry which is preliminary data.</text>
</comment>
<accession>A0A1R1Q9I3</accession>
<organism evidence="2 3">
    <name type="scientific">Bacillus swezeyi</name>
    <dbReference type="NCBI Taxonomy" id="1925020"/>
    <lineage>
        <taxon>Bacteria</taxon>
        <taxon>Bacillati</taxon>
        <taxon>Bacillota</taxon>
        <taxon>Bacilli</taxon>
        <taxon>Bacillales</taxon>
        <taxon>Bacillaceae</taxon>
        <taxon>Bacillus</taxon>
    </lineage>
</organism>
<dbReference type="PANTHER" id="PTHR33594">
    <property type="entry name" value="SUPERFAMILY HYDROLASE, PUTATIVE (AFU_ORTHOLOGUE AFUA_1G03035)-RELATED"/>
    <property type="match status" value="1"/>
</dbReference>
<dbReference type="CDD" id="cd00077">
    <property type="entry name" value="HDc"/>
    <property type="match status" value="1"/>
</dbReference>
<name>A0A1R1Q9I3_9BACI</name>
<keyword evidence="3" id="KW-1185">Reference proteome</keyword>
<dbReference type="AlphaFoldDB" id="A0A1R1Q9I3"/>
<dbReference type="Proteomes" id="UP000187367">
    <property type="component" value="Unassembled WGS sequence"/>
</dbReference>
<feature type="domain" description="HD/PDEase" evidence="1">
    <location>
        <begin position="27"/>
        <end position="143"/>
    </location>
</feature>
<protein>
    <recommendedName>
        <fullName evidence="1">HD/PDEase domain-containing protein</fullName>
    </recommendedName>
</protein>
<dbReference type="Gene3D" id="1.10.472.50">
    <property type="entry name" value="HD-domain/PDEase-like"/>
    <property type="match status" value="1"/>
</dbReference>